<evidence type="ECO:0000313" key="3">
    <source>
        <dbReference type="Proteomes" id="UP001560267"/>
    </source>
</evidence>
<keyword evidence="1" id="KW-1133">Transmembrane helix</keyword>
<name>A0ABV3Y285_9ACTN</name>
<feature type="transmembrane region" description="Helical" evidence="1">
    <location>
        <begin position="98"/>
        <end position="124"/>
    </location>
</feature>
<comment type="caution">
    <text evidence="2">The sequence shown here is derived from an EMBL/GenBank/DDBJ whole genome shotgun (WGS) entry which is preliminary data.</text>
</comment>
<evidence type="ECO:0000256" key="1">
    <source>
        <dbReference type="SAM" id="Phobius"/>
    </source>
</evidence>
<feature type="transmembrane region" description="Helical" evidence="1">
    <location>
        <begin position="75"/>
        <end position="92"/>
    </location>
</feature>
<keyword evidence="1" id="KW-0812">Transmembrane</keyword>
<feature type="transmembrane region" description="Helical" evidence="1">
    <location>
        <begin position="12"/>
        <end position="33"/>
    </location>
</feature>
<sequence>MRHLSQTPPHTFRHAGWLLLLDLTAVVLFVSIGRDVHGHVDNLRGIVKTAWPFAVGVLAGWLVSRHWRSPFGRSAVVVWLMTVAIGMLVRVLTSQGIAVPFILVSLAFFALAEFGWRIVGLLWATRRGPND</sequence>
<gene>
    <name evidence="2" type="ORF">AB6A68_02065</name>
</gene>
<protein>
    <submittedName>
        <fullName evidence="2">DUF3054 domain-containing protein</fullName>
    </submittedName>
</protein>
<proteinExistence type="predicted"/>
<dbReference type="Pfam" id="PF11255">
    <property type="entry name" value="DUF3054"/>
    <property type="match status" value="1"/>
</dbReference>
<keyword evidence="1" id="KW-0472">Membrane</keyword>
<feature type="transmembrane region" description="Helical" evidence="1">
    <location>
        <begin position="45"/>
        <end position="63"/>
    </location>
</feature>
<dbReference type="InterPro" id="IPR021414">
    <property type="entry name" value="DUF3054"/>
</dbReference>
<dbReference type="EMBL" id="JBFSHR010000004">
    <property type="protein sequence ID" value="MEX6428623.1"/>
    <property type="molecule type" value="Genomic_DNA"/>
</dbReference>
<keyword evidence="3" id="KW-1185">Reference proteome</keyword>
<dbReference type="RefSeq" id="WP_298385736.1">
    <property type="nucleotide sequence ID" value="NZ_JBFSHR010000004.1"/>
</dbReference>
<dbReference type="Proteomes" id="UP001560267">
    <property type="component" value="Unassembled WGS sequence"/>
</dbReference>
<evidence type="ECO:0000313" key="2">
    <source>
        <dbReference type="EMBL" id="MEX6428623.1"/>
    </source>
</evidence>
<accession>A0ABV3Y285</accession>
<reference evidence="2 3" key="1">
    <citation type="submission" date="2024-07" db="EMBL/GenBank/DDBJ databases">
        <title>Draft Genome Sequence of Ferrimicrobium acidiphilum Strain YE2023, Isolated from a Pulp of Bioleach Reactor.</title>
        <authorList>
            <person name="Elkina Y.A."/>
            <person name="Bulaeva A.G."/>
            <person name="Beletsky A.V."/>
            <person name="Mardanov A.V."/>
        </authorList>
    </citation>
    <scope>NUCLEOTIDE SEQUENCE [LARGE SCALE GENOMIC DNA]</scope>
    <source>
        <strain evidence="2 3">YE2023</strain>
    </source>
</reference>
<organism evidence="2 3">
    <name type="scientific">Ferrimicrobium acidiphilum</name>
    <dbReference type="NCBI Taxonomy" id="121039"/>
    <lineage>
        <taxon>Bacteria</taxon>
        <taxon>Bacillati</taxon>
        <taxon>Actinomycetota</taxon>
        <taxon>Acidimicrobiia</taxon>
        <taxon>Acidimicrobiales</taxon>
        <taxon>Acidimicrobiaceae</taxon>
        <taxon>Ferrimicrobium</taxon>
    </lineage>
</organism>